<keyword evidence="1" id="KW-0472">Membrane</keyword>
<name>A0AA96EX98_9FLAO</name>
<feature type="transmembrane region" description="Helical" evidence="1">
    <location>
        <begin position="7"/>
        <end position="25"/>
    </location>
</feature>
<feature type="transmembrane region" description="Helical" evidence="1">
    <location>
        <begin position="103"/>
        <end position="121"/>
    </location>
</feature>
<keyword evidence="1" id="KW-1133">Transmembrane helix</keyword>
<protein>
    <submittedName>
        <fullName evidence="2">DUF2809 domain-containing protein</fullName>
    </submittedName>
</protein>
<gene>
    <name evidence="3" type="ORF">RN605_06255</name>
    <name evidence="2" type="ORF">RN608_12955</name>
</gene>
<evidence type="ECO:0000313" key="3">
    <source>
        <dbReference type="EMBL" id="WNM22958.1"/>
    </source>
</evidence>
<dbReference type="EMBL" id="CP134890">
    <property type="protein sequence ID" value="WNM22958.1"/>
    <property type="molecule type" value="Genomic_DNA"/>
</dbReference>
<evidence type="ECO:0000313" key="4">
    <source>
        <dbReference type="Proteomes" id="UP001304515"/>
    </source>
</evidence>
<dbReference type="KEGG" id="fcj:RN605_06255"/>
<feature type="transmembrane region" description="Helical" evidence="1">
    <location>
        <begin position="31"/>
        <end position="48"/>
    </location>
</feature>
<evidence type="ECO:0000256" key="1">
    <source>
        <dbReference type="SAM" id="Phobius"/>
    </source>
</evidence>
<organism evidence="2">
    <name type="scientific">Flavobacterium capsici</name>
    <dbReference type="NCBI Taxonomy" id="3075618"/>
    <lineage>
        <taxon>Bacteria</taxon>
        <taxon>Pseudomonadati</taxon>
        <taxon>Bacteroidota</taxon>
        <taxon>Flavobacteriia</taxon>
        <taxon>Flavobacteriales</taxon>
        <taxon>Flavobacteriaceae</taxon>
        <taxon>Flavobacterium</taxon>
    </lineage>
</organism>
<accession>A0AA96F4J2</accession>
<feature type="transmembrane region" description="Helical" evidence="1">
    <location>
        <begin position="60"/>
        <end position="83"/>
    </location>
</feature>
<reference evidence="2 4" key="1">
    <citation type="submission" date="2023-09" db="EMBL/GenBank/DDBJ databases">
        <title>Flavobacterium sp. a novel bacteria isolate from Pepper rhizosphere.</title>
        <authorList>
            <person name="Peng Y."/>
            <person name="Lee J."/>
        </authorList>
    </citation>
    <scope>NUCLEOTIDE SEQUENCE</scope>
    <source>
        <strain evidence="2">PMR2A8</strain>
        <strain evidence="3 4">PMTSA4</strain>
    </source>
</reference>
<keyword evidence="4" id="KW-1185">Reference proteome</keyword>
<dbReference type="InterPro" id="IPR021257">
    <property type="entry name" value="DUF2809"/>
</dbReference>
<accession>A0AA96EX98</accession>
<proteinExistence type="predicted"/>
<dbReference type="EMBL" id="CP134878">
    <property type="protein sequence ID" value="WNM18908.1"/>
    <property type="molecule type" value="Genomic_DNA"/>
</dbReference>
<evidence type="ECO:0000313" key="2">
    <source>
        <dbReference type="EMBL" id="WNM18908.1"/>
    </source>
</evidence>
<dbReference type="Proteomes" id="UP001304515">
    <property type="component" value="Chromosome"/>
</dbReference>
<dbReference type="RefSeq" id="WP_313323188.1">
    <property type="nucleotide sequence ID" value="NZ_CP134878.1"/>
</dbReference>
<dbReference type="AlphaFoldDB" id="A0AA96EX98"/>
<sequence>MIQFNRKYFLLFCLLFLTEVLIALYMNDSFIRPYFGDYLVVILIYCFLKSFLSSSKYKVAFFVLLFAFTVEFLQYLDCITFLGLQDYKIARIVLGTSFSWHDMLAYFFGYLSIVLVEFYICKNN</sequence>
<dbReference type="Pfam" id="PF10990">
    <property type="entry name" value="DUF2809"/>
    <property type="match status" value="1"/>
</dbReference>
<keyword evidence="1" id="KW-0812">Transmembrane</keyword>